<proteinExistence type="predicted"/>
<evidence type="ECO:0000313" key="1">
    <source>
        <dbReference type="EMBL" id="QNS41574.1"/>
    </source>
</evidence>
<dbReference type="Gene3D" id="3.40.50.2000">
    <property type="entry name" value="Glycogen Phosphorylase B"/>
    <property type="match status" value="1"/>
</dbReference>
<gene>
    <name evidence="1" type="ORF">H0S70_00855</name>
</gene>
<dbReference type="RefSeq" id="WP_188321352.1">
    <property type="nucleotide sequence ID" value="NZ_CP060203.1"/>
</dbReference>
<dbReference type="Proteomes" id="UP000516438">
    <property type="component" value="Chromosome"/>
</dbReference>
<sequence length="352" mass="41285">MKKIAYIELDTHAEIAANFMGLMNDSREFSVDYYFSEKILKTLGLNETENIKKTSPEALFCQLSTNDYQLIIIGTVHRYFNLFNEISRKFNTSVIVHNLNFTSISRFQLFKNVFKNDTKYRLKLLMKEGLLSATEVYKNAKNLLVLDESLVQKNSDFTLKFLPVFFKNEYSPNRKSIVTIVIPGTVSQSRRDYLHLLESIKSFKRKIHFRFVFLGKADGKELSWLKEFERNKPENISIHYFTEKVPQQIFDEWMQKADILWCPIQRETEFFSQTEFYGVTKMSGNVGDAIKYGKSAIFPENFPNSHPFIIRETATIEEQILVLQQGKIYDFENHFAKEKVLKSLEKTLVELL</sequence>
<dbReference type="AlphaFoldDB" id="A0A7H1DX66"/>
<dbReference type="KEGG" id="cmaq:H0S70_00855"/>
<organism evidence="1 2">
    <name type="scientific">Chryseobacterium manosquense</name>
    <dbReference type="NCBI Taxonomy" id="2754694"/>
    <lineage>
        <taxon>Bacteria</taxon>
        <taxon>Pseudomonadati</taxon>
        <taxon>Bacteroidota</taxon>
        <taxon>Flavobacteriia</taxon>
        <taxon>Flavobacteriales</taxon>
        <taxon>Weeksellaceae</taxon>
        <taxon>Chryseobacterium group</taxon>
        <taxon>Chryseobacterium</taxon>
    </lineage>
</organism>
<dbReference type="EMBL" id="CP060203">
    <property type="protein sequence ID" value="QNS41574.1"/>
    <property type="molecule type" value="Genomic_DNA"/>
</dbReference>
<keyword evidence="2" id="KW-1185">Reference proteome</keyword>
<protein>
    <recommendedName>
        <fullName evidence="3">Glycosyltransferase</fullName>
    </recommendedName>
</protein>
<accession>A0A7H1DX66</accession>
<evidence type="ECO:0008006" key="3">
    <source>
        <dbReference type="Google" id="ProtNLM"/>
    </source>
</evidence>
<dbReference type="SUPFAM" id="SSF53756">
    <property type="entry name" value="UDP-Glycosyltransferase/glycogen phosphorylase"/>
    <property type="match status" value="1"/>
</dbReference>
<name>A0A7H1DX66_9FLAO</name>
<reference evidence="1 2" key="1">
    <citation type="submission" date="2020-07" db="EMBL/GenBank/DDBJ databases">
        <title>Complete genome and description of Chryseobacterium manosquense strain Marseille-Q2069 sp. nov.</title>
        <authorList>
            <person name="Boxberger M."/>
        </authorList>
    </citation>
    <scope>NUCLEOTIDE SEQUENCE [LARGE SCALE GENOMIC DNA]</scope>
    <source>
        <strain evidence="1 2">Marseille-Q2069</strain>
    </source>
</reference>
<evidence type="ECO:0000313" key="2">
    <source>
        <dbReference type="Proteomes" id="UP000516438"/>
    </source>
</evidence>